<evidence type="ECO:0000313" key="9">
    <source>
        <dbReference type="EMBL" id="OAD23639.1"/>
    </source>
</evidence>
<evidence type="ECO:0000256" key="6">
    <source>
        <dbReference type="ARBA" id="ARBA00023268"/>
    </source>
</evidence>
<evidence type="ECO:0000256" key="4">
    <source>
        <dbReference type="ARBA" id="ARBA00022840"/>
    </source>
</evidence>
<dbReference type="NCBIfam" id="NF008292">
    <property type="entry name" value="PRK11072.1"/>
    <property type="match status" value="1"/>
</dbReference>
<keyword evidence="2 9" id="KW-0548">Nucleotidyltransferase</keyword>
<feature type="non-terminal residue" evidence="9">
    <location>
        <position position="487"/>
    </location>
</feature>
<dbReference type="InterPro" id="IPR005190">
    <property type="entry name" value="GlnE_rpt_dom"/>
</dbReference>
<dbReference type="SUPFAM" id="SSF81593">
    <property type="entry name" value="Nucleotidyltransferase substrate binding subunit/domain"/>
    <property type="match status" value="1"/>
</dbReference>
<evidence type="ECO:0000256" key="5">
    <source>
        <dbReference type="ARBA" id="ARBA00022842"/>
    </source>
</evidence>
<comment type="caution">
    <text evidence="9">The sequence shown here is derived from an EMBL/GenBank/DDBJ whole genome shotgun (WGS) entry which is preliminary data.</text>
</comment>
<dbReference type="Gene3D" id="3.30.460.10">
    <property type="entry name" value="Beta Polymerase, domain 2"/>
    <property type="match status" value="1"/>
</dbReference>
<dbReference type="GO" id="GO:0000820">
    <property type="term" value="P:regulation of glutamine family amino acid metabolic process"/>
    <property type="evidence" value="ECO:0007669"/>
    <property type="project" value="TreeGrafter"/>
</dbReference>
<evidence type="ECO:0000259" key="7">
    <source>
        <dbReference type="Pfam" id="PF03710"/>
    </source>
</evidence>
<dbReference type="InterPro" id="IPR023057">
    <property type="entry name" value="GlnE"/>
</dbReference>
<evidence type="ECO:0000256" key="1">
    <source>
        <dbReference type="ARBA" id="ARBA00022679"/>
    </source>
</evidence>
<evidence type="ECO:0000313" key="10">
    <source>
        <dbReference type="Proteomes" id="UP000076962"/>
    </source>
</evidence>
<dbReference type="InterPro" id="IPR043519">
    <property type="entry name" value="NT_sf"/>
</dbReference>
<feature type="domain" description="Glutamate-ammonia ligase adenylyltransferase repeated" evidence="7">
    <location>
        <begin position="97"/>
        <end position="351"/>
    </location>
</feature>
<dbReference type="Pfam" id="PF03710">
    <property type="entry name" value="GlnE"/>
    <property type="match status" value="1"/>
</dbReference>
<keyword evidence="10" id="KW-1185">Reference proteome</keyword>
<dbReference type="GO" id="GO:0005524">
    <property type="term" value="F:ATP binding"/>
    <property type="evidence" value="ECO:0007669"/>
    <property type="project" value="UniProtKB-KW"/>
</dbReference>
<name>A0A176S712_9GAMM</name>
<reference evidence="9 10" key="1">
    <citation type="submission" date="2016-05" db="EMBL/GenBank/DDBJ databases">
        <title>Single-cell genome of chain-forming Candidatus Thiomargarita nelsonii and comparison to other large sulfur-oxidizing bacteria.</title>
        <authorList>
            <person name="Winkel M."/>
            <person name="Salman V."/>
            <person name="Woyke T."/>
            <person name="Schulz-Vogt H."/>
            <person name="Richter M."/>
            <person name="Flood B."/>
            <person name="Bailey J."/>
            <person name="Amann R."/>
            <person name="Mussmann M."/>
        </authorList>
    </citation>
    <scope>NUCLEOTIDE SEQUENCE [LARGE SCALE GENOMIC DNA]</scope>
    <source>
        <strain evidence="9 10">THI036</strain>
    </source>
</reference>
<feature type="domain" description="PII-uridylyltransferase/Glutamine-synthetase adenylyltransferase" evidence="8">
    <location>
        <begin position="367"/>
        <end position="465"/>
    </location>
</feature>
<keyword evidence="1 9" id="KW-0808">Transferase</keyword>
<proteinExistence type="predicted"/>
<keyword evidence="5" id="KW-0460">Magnesium</keyword>
<keyword evidence="6" id="KW-0511">Multifunctional enzyme</keyword>
<dbReference type="Proteomes" id="UP000076962">
    <property type="component" value="Unassembled WGS sequence"/>
</dbReference>
<dbReference type="CDD" id="cd05401">
    <property type="entry name" value="NT_GlnE_GlnD_like"/>
    <property type="match status" value="1"/>
</dbReference>
<accession>A0A176S712</accession>
<evidence type="ECO:0000256" key="2">
    <source>
        <dbReference type="ARBA" id="ARBA00022695"/>
    </source>
</evidence>
<dbReference type="InterPro" id="IPR013546">
    <property type="entry name" value="PII_UdlTrfase/GS_AdlTrfase"/>
</dbReference>
<dbReference type="GO" id="GO:0008882">
    <property type="term" value="F:[glutamate-ammonia-ligase] adenylyltransferase activity"/>
    <property type="evidence" value="ECO:0007669"/>
    <property type="project" value="InterPro"/>
</dbReference>
<dbReference type="GO" id="GO:0005829">
    <property type="term" value="C:cytosol"/>
    <property type="evidence" value="ECO:0007669"/>
    <property type="project" value="TreeGrafter"/>
</dbReference>
<dbReference type="Gene3D" id="1.20.120.1510">
    <property type="match status" value="1"/>
</dbReference>
<dbReference type="AlphaFoldDB" id="A0A176S712"/>
<dbReference type="SUPFAM" id="SSF81301">
    <property type="entry name" value="Nucleotidyltransferase"/>
    <property type="match status" value="1"/>
</dbReference>
<dbReference type="PANTHER" id="PTHR30621">
    <property type="entry name" value="GLUTAMINE SYNTHETASE ADENYLYLTRANSFERASE"/>
    <property type="match status" value="1"/>
</dbReference>
<evidence type="ECO:0000256" key="3">
    <source>
        <dbReference type="ARBA" id="ARBA00022741"/>
    </source>
</evidence>
<sequence length="487" mass="55485">MGGLDDQEKAELLLNGAGFQKASDVLAHLRQLLDSYRIKKLSQRGREKLDILIPLLIVTAIEQQDQDAAIHHSLKFIESVARRDVYLALLIERPHVLKQMVRLCADSAWIAEQITRYPLLLDELLDPRRLYDPLEPEALAHALQAQLTQIDDLERQMDKLRQFKRANVLHVAAAEISGNLTVELVSDYLTAIADTLMRRALSIASDYLMQKHGQPFCVDDGKTRQAALCVVAYGKAGGIELSYSSDLDIVFLHDSRGDQQFTNGYKQLDNNVFFMRFAQRIIHLITTNTPAGILYEVDSRLRPGGNSAMLVSSFEAFEGYQWKNAWTWEHQALVRARAVAGSPESMAKFESIRRDILSQQRDPVELKSKVCEMRAKMRENLDKSTEVLFDLKQGRGGIADIEFIIQYGVLRWAVDYPRLLETTGMLPLLGMFAEYGLIEELACHQLSEAFRAYRGETHRLALQNKSALVEHEKFALQREEVKQWWAE</sequence>
<dbReference type="Pfam" id="PF08335">
    <property type="entry name" value="GlnD_UR_UTase"/>
    <property type="match status" value="1"/>
</dbReference>
<dbReference type="Gene3D" id="1.20.120.330">
    <property type="entry name" value="Nucleotidyltransferases domain 2"/>
    <property type="match status" value="1"/>
</dbReference>
<keyword evidence="4" id="KW-0067">ATP-binding</keyword>
<keyword evidence="3" id="KW-0547">Nucleotide-binding</keyword>
<evidence type="ECO:0000259" key="8">
    <source>
        <dbReference type="Pfam" id="PF08335"/>
    </source>
</evidence>
<dbReference type="PATRIC" id="fig|1003181.4.peg.767"/>
<organism evidence="9 10">
    <name type="scientific">Candidatus Thiomargarita nelsonii</name>
    <dbReference type="NCBI Taxonomy" id="1003181"/>
    <lineage>
        <taxon>Bacteria</taxon>
        <taxon>Pseudomonadati</taxon>
        <taxon>Pseudomonadota</taxon>
        <taxon>Gammaproteobacteria</taxon>
        <taxon>Thiotrichales</taxon>
        <taxon>Thiotrichaceae</taxon>
        <taxon>Thiomargarita</taxon>
    </lineage>
</organism>
<dbReference type="PANTHER" id="PTHR30621:SF0">
    <property type="entry name" value="BIFUNCTIONAL GLUTAMINE SYNTHETASE ADENYLYLTRANSFERASE_ADENYLYL-REMOVING ENZYME"/>
    <property type="match status" value="1"/>
</dbReference>
<protein>
    <submittedName>
        <fullName evidence="9">Bifunctional glutamine-synthetase adenylyltransferase/deadenyltransferase</fullName>
    </submittedName>
</protein>
<gene>
    <name evidence="9" type="ORF">THIOM_000523</name>
</gene>
<dbReference type="EMBL" id="LUTY01000244">
    <property type="protein sequence ID" value="OAD23639.1"/>
    <property type="molecule type" value="Genomic_DNA"/>
</dbReference>
<dbReference type="FunFam" id="3.30.460.10:FF:000009">
    <property type="entry name" value="Bifunctional glutamine synthetase adenylyltransferase/adenylyl-removing enzyme"/>
    <property type="match status" value="1"/>
</dbReference>